<organism evidence="5 6">
    <name type="scientific">Malikia spinosa</name>
    <dbReference type="NCBI Taxonomy" id="86180"/>
    <lineage>
        <taxon>Bacteria</taxon>
        <taxon>Pseudomonadati</taxon>
        <taxon>Pseudomonadota</taxon>
        <taxon>Betaproteobacteria</taxon>
        <taxon>Burkholderiales</taxon>
        <taxon>Comamonadaceae</taxon>
        <taxon>Malikia</taxon>
    </lineage>
</organism>
<gene>
    <name evidence="5" type="ORF">C6P61_05340</name>
</gene>
<keyword evidence="2" id="KW-0472">Membrane</keyword>
<feature type="transmembrane region" description="Helical" evidence="2">
    <location>
        <begin position="39"/>
        <end position="66"/>
    </location>
</feature>
<dbReference type="InterPro" id="IPR008816">
    <property type="entry name" value="Gly_zipper_2TM_dom"/>
</dbReference>
<comment type="caution">
    <text evidence="5">The sequence shown here is derived from an EMBL/GenBank/DDBJ whole genome shotgun (WGS) entry which is preliminary data.</text>
</comment>
<dbReference type="PROSITE" id="PS51257">
    <property type="entry name" value="PROKAR_LIPOPROTEIN"/>
    <property type="match status" value="1"/>
</dbReference>
<feature type="region of interest" description="Disordered" evidence="1">
    <location>
        <begin position="53"/>
        <end position="76"/>
    </location>
</feature>
<feature type="signal peptide" evidence="3">
    <location>
        <begin position="1"/>
        <end position="24"/>
    </location>
</feature>
<proteinExistence type="predicted"/>
<dbReference type="GO" id="GO:0019867">
    <property type="term" value="C:outer membrane"/>
    <property type="evidence" value="ECO:0007669"/>
    <property type="project" value="InterPro"/>
</dbReference>
<feature type="compositionally biased region" description="Gly residues" evidence="1">
    <location>
        <begin position="53"/>
        <end position="69"/>
    </location>
</feature>
<keyword evidence="3" id="KW-0732">Signal</keyword>
<keyword evidence="2" id="KW-1133">Transmembrane helix</keyword>
<sequence>MQNIARLAKPLTAILLLPAIMACAPMSHRQQNTAVGAGVGAVAGSILTGGSTLGTLGGAAIGGVIGNGTDGRSRRR</sequence>
<evidence type="ECO:0000313" key="5">
    <source>
        <dbReference type="EMBL" id="PRD69728.1"/>
    </source>
</evidence>
<evidence type="ECO:0000259" key="4">
    <source>
        <dbReference type="Pfam" id="PF05433"/>
    </source>
</evidence>
<keyword evidence="6" id="KW-1185">Reference proteome</keyword>
<dbReference type="Pfam" id="PF05433">
    <property type="entry name" value="Rick_17kDa_Anti"/>
    <property type="match status" value="1"/>
</dbReference>
<dbReference type="Proteomes" id="UP000238326">
    <property type="component" value="Unassembled WGS sequence"/>
</dbReference>
<accession>A0A2S9KH13</accession>
<name>A0A2S9KH13_9BURK</name>
<protein>
    <recommendedName>
        <fullName evidence="4">Glycine zipper 2TM domain-containing protein</fullName>
    </recommendedName>
</protein>
<feature type="chain" id="PRO_5015393095" description="Glycine zipper 2TM domain-containing protein" evidence="3">
    <location>
        <begin position="25"/>
        <end position="76"/>
    </location>
</feature>
<evidence type="ECO:0000256" key="3">
    <source>
        <dbReference type="SAM" id="SignalP"/>
    </source>
</evidence>
<keyword evidence="2" id="KW-0812">Transmembrane</keyword>
<evidence type="ECO:0000256" key="1">
    <source>
        <dbReference type="SAM" id="MobiDB-lite"/>
    </source>
</evidence>
<feature type="domain" description="Glycine zipper 2TM" evidence="4">
    <location>
        <begin position="32"/>
        <end position="68"/>
    </location>
</feature>
<dbReference type="RefSeq" id="WP_105728886.1">
    <property type="nucleotide sequence ID" value="NZ_PVLR01000012.1"/>
</dbReference>
<evidence type="ECO:0000313" key="6">
    <source>
        <dbReference type="Proteomes" id="UP000238326"/>
    </source>
</evidence>
<reference evidence="5 6" key="1">
    <citation type="submission" date="2018-03" db="EMBL/GenBank/DDBJ databases">
        <title>Comparative genomics illustrates the genes involved in a hyperalkaliphilic mechanisms of Serpentinomonas isolated from highly-alkaline calcium-rich serpentinized springs.</title>
        <authorList>
            <person name="Suzuki S."/>
            <person name="Ishii S."/>
            <person name="Walworth N."/>
            <person name="Bird L."/>
            <person name="Kuenen J.G."/>
            <person name="Nealson K.H."/>
        </authorList>
    </citation>
    <scope>NUCLEOTIDE SEQUENCE [LARGE SCALE GENOMIC DNA]</scope>
    <source>
        <strain evidence="5 6">83</strain>
    </source>
</reference>
<dbReference type="AlphaFoldDB" id="A0A2S9KH13"/>
<dbReference type="EMBL" id="PVLR01000012">
    <property type="protein sequence ID" value="PRD69728.1"/>
    <property type="molecule type" value="Genomic_DNA"/>
</dbReference>
<evidence type="ECO:0000256" key="2">
    <source>
        <dbReference type="SAM" id="Phobius"/>
    </source>
</evidence>